<dbReference type="PANTHER" id="PTHR38773">
    <property type="entry name" value="PROTEIN SPRT"/>
    <property type="match status" value="1"/>
</dbReference>
<dbReference type="PANTHER" id="PTHR38773:SF1">
    <property type="entry name" value="PROTEIN SPRT"/>
    <property type="match status" value="1"/>
</dbReference>
<evidence type="ECO:0000259" key="1">
    <source>
        <dbReference type="SMART" id="SM00731"/>
    </source>
</evidence>
<protein>
    <submittedName>
        <fullName evidence="2">Protein sprT</fullName>
    </submittedName>
</protein>
<accession>A0A6B7Q515</accession>
<reference evidence="2" key="1">
    <citation type="submission" date="2019-08" db="EMBL/GenBank/DDBJ databases">
        <authorList>
            <person name="Zhou D."/>
            <person name="Chen F."/>
        </authorList>
    </citation>
    <scope>NUCLEOTIDE SEQUENCE</scope>
    <source>
        <strain evidence="2">150716811</strain>
        <plasmid evidence="2">p716811-VIM</plasmid>
    </source>
</reference>
<proteinExistence type="predicted"/>
<dbReference type="GO" id="GO:0006950">
    <property type="term" value="P:response to stress"/>
    <property type="evidence" value="ECO:0007669"/>
    <property type="project" value="UniProtKB-ARBA"/>
</dbReference>
<dbReference type="InterPro" id="IPR006640">
    <property type="entry name" value="SprT-like_domain"/>
</dbReference>
<dbReference type="Pfam" id="PF10263">
    <property type="entry name" value="SprT-like"/>
    <property type="match status" value="1"/>
</dbReference>
<geneLocation type="plasmid" evidence="2">
    <name>p716811-VIM</name>
</geneLocation>
<dbReference type="RefSeq" id="WP_082425839.1">
    <property type="nucleotide sequence ID" value="NZ_JALKHN010000002.1"/>
</dbReference>
<dbReference type="AlphaFoldDB" id="A0A6B7Q515"/>
<feature type="domain" description="SprT-like" evidence="1">
    <location>
        <begin position="12"/>
        <end position="173"/>
    </location>
</feature>
<evidence type="ECO:0000313" key="2">
    <source>
        <dbReference type="EMBL" id="QFX76682.1"/>
    </source>
</evidence>
<dbReference type="SMART" id="SM00731">
    <property type="entry name" value="SprT"/>
    <property type="match status" value="1"/>
</dbReference>
<organism evidence="2">
    <name type="scientific">Pseudomonas putida</name>
    <name type="common">Arthrobacter siderocapsulatus</name>
    <dbReference type="NCBI Taxonomy" id="303"/>
    <lineage>
        <taxon>Bacteria</taxon>
        <taxon>Pseudomonadati</taxon>
        <taxon>Pseudomonadota</taxon>
        <taxon>Gammaproteobacteria</taxon>
        <taxon>Pseudomonadales</taxon>
        <taxon>Pseudomonadaceae</taxon>
        <taxon>Pseudomonas</taxon>
    </lineage>
</organism>
<name>A0A6B7Q515_PSEPU</name>
<sequence length="291" mass="32653">MLPVDELKAVRARVTECLALASSRFGRVFPEIPVRFDLTGRTAGMYRYRIDKHTGKPKDQEFRFNRILAKENLRTFLDDTCPHEVAHYITRTIWGMEPSSHGAEWQGIMRDVFKLDPSRCHSMDTSRAVKKSFVYRCGCKGKDHKLSTTKHNRVQRKAAILQCKTCGEILEFVQQAEKAPAPVISKLFISTSGPALDSAQADRIAKLIIDHQVNQVVVDCLITGERHRQLLSKKLNVPLASVTRHPTPDTLPGGVTHAIVFGDGQDERQGRVAKAFEQRGVKVRMVRAGVG</sequence>
<dbReference type="EMBL" id="MN310372">
    <property type="protein sequence ID" value="QFX76682.1"/>
    <property type="molecule type" value="Genomic_DNA"/>
</dbReference>
<keyword evidence="2" id="KW-0614">Plasmid</keyword>